<name>A0ABS6B265_9NOCA</name>
<sequence>MTWWNTGLDVALHRWRERRARERQYPMGAGLDEIFGPARKHVRERMEWVAVAKIDDRVSGDDPIVDLGTGTVTMPTRDTGDDR</sequence>
<organism evidence="2 3">
    <name type="scientific">Nocardia albiluteola</name>
    <dbReference type="NCBI Taxonomy" id="2842303"/>
    <lineage>
        <taxon>Bacteria</taxon>
        <taxon>Bacillati</taxon>
        <taxon>Actinomycetota</taxon>
        <taxon>Actinomycetes</taxon>
        <taxon>Mycobacteriales</taxon>
        <taxon>Nocardiaceae</taxon>
        <taxon>Nocardia</taxon>
    </lineage>
</organism>
<gene>
    <name evidence="2" type="ORF">KO481_20190</name>
</gene>
<dbReference type="Proteomes" id="UP000733379">
    <property type="component" value="Unassembled WGS sequence"/>
</dbReference>
<feature type="region of interest" description="Disordered" evidence="1">
    <location>
        <begin position="60"/>
        <end position="83"/>
    </location>
</feature>
<dbReference type="RefSeq" id="WP_215918727.1">
    <property type="nucleotide sequence ID" value="NZ_JAHKNI010000006.1"/>
</dbReference>
<dbReference type="EMBL" id="JAHKNI010000006">
    <property type="protein sequence ID" value="MBU3063841.1"/>
    <property type="molecule type" value="Genomic_DNA"/>
</dbReference>
<keyword evidence="3" id="KW-1185">Reference proteome</keyword>
<evidence type="ECO:0000313" key="2">
    <source>
        <dbReference type="EMBL" id="MBU3063841.1"/>
    </source>
</evidence>
<evidence type="ECO:0000256" key="1">
    <source>
        <dbReference type="SAM" id="MobiDB-lite"/>
    </source>
</evidence>
<reference evidence="2 3" key="1">
    <citation type="submission" date="2021-06" db="EMBL/GenBank/DDBJ databases">
        <title>Actinomycetes sequencing.</title>
        <authorList>
            <person name="Shan Q."/>
        </authorList>
    </citation>
    <scope>NUCLEOTIDE SEQUENCE [LARGE SCALE GENOMIC DNA]</scope>
    <source>
        <strain evidence="2 3">NEAU-G5</strain>
    </source>
</reference>
<evidence type="ECO:0000313" key="3">
    <source>
        <dbReference type="Proteomes" id="UP000733379"/>
    </source>
</evidence>
<proteinExistence type="predicted"/>
<comment type="caution">
    <text evidence="2">The sequence shown here is derived from an EMBL/GenBank/DDBJ whole genome shotgun (WGS) entry which is preliminary data.</text>
</comment>
<protein>
    <submittedName>
        <fullName evidence="2">Uncharacterized protein</fullName>
    </submittedName>
</protein>
<accession>A0ABS6B265</accession>